<sequence>MMKMLDVIRQLKSLEEYLGEDIPTEARHDDEETAEYRKDVEALSAAISALEGLERNRAKAENAVKAMQICFGLAQDIERLLTLAYLQGGGDDEQS</sequence>
<reference evidence="2" key="1">
    <citation type="journal article" date="2021" name="Proc. Natl. Acad. Sci. U.S.A.">
        <title>A Catalog of Tens of Thousands of Viruses from Human Metagenomes Reveals Hidden Associations with Chronic Diseases.</title>
        <authorList>
            <person name="Tisza M.J."/>
            <person name="Buck C.B."/>
        </authorList>
    </citation>
    <scope>NUCLEOTIDE SEQUENCE</scope>
    <source>
        <strain evidence="2">CtM7c3</strain>
    </source>
</reference>
<evidence type="ECO:0000256" key="1">
    <source>
        <dbReference type="SAM" id="Coils"/>
    </source>
</evidence>
<evidence type="ECO:0000313" key="2">
    <source>
        <dbReference type="EMBL" id="DAD75542.1"/>
    </source>
</evidence>
<feature type="coiled-coil region" evidence="1">
    <location>
        <begin position="43"/>
        <end position="70"/>
    </location>
</feature>
<proteinExistence type="predicted"/>
<name>A0A8S5M013_9CAUD</name>
<organism evidence="2">
    <name type="scientific">Siphoviridae sp. ctM7c3</name>
    <dbReference type="NCBI Taxonomy" id="2826257"/>
    <lineage>
        <taxon>Viruses</taxon>
        <taxon>Duplodnaviria</taxon>
        <taxon>Heunggongvirae</taxon>
        <taxon>Uroviricota</taxon>
        <taxon>Caudoviricetes</taxon>
    </lineage>
</organism>
<dbReference type="EMBL" id="BK014785">
    <property type="protein sequence ID" value="DAD75542.1"/>
    <property type="molecule type" value="Genomic_DNA"/>
</dbReference>
<keyword evidence="1" id="KW-0175">Coiled coil</keyword>
<accession>A0A8S5M013</accession>
<protein>
    <submittedName>
        <fullName evidence="2">Uncharacterized protein</fullName>
    </submittedName>
</protein>